<keyword evidence="5" id="KW-1185">Reference proteome</keyword>
<dbReference type="EMBL" id="PSUL01000014">
    <property type="protein sequence ID" value="PPF14173.1"/>
    <property type="molecule type" value="Genomic_DNA"/>
</dbReference>
<protein>
    <recommendedName>
        <fullName evidence="6">Two-component sensor histidine kinase</fullName>
    </recommendedName>
</protein>
<reference evidence="4 5" key="1">
    <citation type="submission" date="2018-02" db="EMBL/GenBank/DDBJ databases">
        <title>Bacteriophage NCPPB3778 and a type I-E CRISPR drive the evolution of the US Biological Select Agent, Rathayibacter toxicus.</title>
        <authorList>
            <person name="Davis E.W.II."/>
            <person name="Tabima J.F."/>
            <person name="Weisberg A.J."/>
            <person name="Lopes L.D."/>
            <person name="Wiseman M.S."/>
            <person name="Wiseman M.S."/>
            <person name="Pupko T."/>
            <person name="Belcher M.S."/>
            <person name="Sechler A.J."/>
            <person name="Tancos M.A."/>
            <person name="Schroeder B.K."/>
            <person name="Murray T.D."/>
            <person name="Luster D.G."/>
            <person name="Schneider W.L."/>
            <person name="Rogers E."/>
            <person name="Andreote F.D."/>
            <person name="Grunwald N.J."/>
            <person name="Putnam M.L."/>
            <person name="Chang J.H."/>
        </authorList>
    </citation>
    <scope>NUCLEOTIDE SEQUENCE [LARGE SCALE GENOMIC DNA]</scope>
    <source>
        <strain evidence="3 5">AY1D6</strain>
        <strain evidence="2 4">AY1I9</strain>
    </source>
</reference>
<evidence type="ECO:0000313" key="2">
    <source>
        <dbReference type="EMBL" id="PPF14173.1"/>
    </source>
</evidence>
<accession>A0ABD6W8G3</accession>
<organism evidence="2 4">
    <name type="scientific">Rathayibacter rathayi</name>
    <name type="common">Corynebacterium rathayi</name>
    <dbReference type="NCBI Taxonomy" id="33887"/>
    <lineage>
        <taxon>Bacteria</taxon>
        <taxon>Bacillati</taxon>
        <taxon>Actinomycetota</taxon>
        <taxon>Actinomycetes</taxon>
        <taxon>Micrococcales</taxon>
        <taxon>Microbacteriaceae</taxon>
        <taxon>Rathayibacter</taxon>
    </lineage>
</organism>
<dbReference type="EMBL" id="PSVT01000005">
    <property type="protein sequence ID" value="PPH78776.1"/>
    <property type="molecule type" value="Genomic_DNA"/>
</dbReference>
<evidence type="ECO:0000313" key="5">
    <source>
        <dbReference type="Proteomes" id="UP000239698"/>
    </source>
</evidence>
<dbReference type="Proteomes" id="UP000239698">
    <property type="component" value="Unassembled WGS sequence"/>
</dbReference>
<sequence>MRAIRTLSASAVLVLATALTLVGSWIPSLLERHWNDEVATLRLARLSPASRSPENRSSRSALRPPWRRARRRRARAALAGEDRIGQVQPEGEPDDVLAEAGFVAREQVQAPTVVLTLWERPEGS</sequence>
<comment type="caution">
    <text evidence="2">The sequence shown here is derived from an EMBL/GenBank/DDBJ whole genome shotgun (WGS) entry which is preliminary data.</text>
</comment>
<evidence type="ECO:0000313" key="4">
    <source>
        <dbReference type="Proteomes" id="UP000237881"/>
    </source>
</evidence>
<gene>
    <name evidence="2" type="ORF">C5C04_07780</name>
    <name evidence="3" type="ORF">C5C40_04430</name>
</gene>
<dbReference type="Proteomes" id="UP000237881">
    <property type="component" value="Unassembled WGS sequence"/>
</dbReference>
<feature type="region of interest" description="Disordered" evidence="1">
    <location>
        <begin position="45"/>
        <end position="69"/>
    </location>
</feature>
<proteinExistence type="predicted"/>
<evidence type="ECO:0008006" key="6">
    <source>
        <dbReference type="Google" id="ProtNLM"/>
    </source>
</evidence>
<name>A0ABD6W8G3_RATRA</name>
<evidence type="ECO:0000313" key="3">
    <source>
        <dbReference type="EMBL" id="PPH78776.1"/>
    </source>
</evidence>
<evidence type="ECO:0000256" key="1">
    <source>
        <dbReference type="SAM" id="MobiDB-lite"/>
    </source>
</evidence>
<dbReference type="AlphaFoldDB" id="A0ABD6W8G3"/>